<dbReference type="GO" id="GO:0000902">
    <property type="term" value="P:cell morphogenesis"/>
    <property type="evidence" value="ECO:0007669"/>
    <property type="project" value="TreeGrafter"/>
</dbReference>
<name>D8LMP7_ECTSI</name>
<dbReference type="GO" id="GO:0031209">
    <property type="term" value="C:SCAR complex"/>
    <property type="evidence" value="ECO:0007669"/>
    <property type="project" value="TreeGrafter"/>
</dbReference>
<evidence type="ECO:0000256" key="2">
    <source>
        <dbReference type="SAM" id="MobiDB-lite"/>
    </source>
</evidence>
<dbReference type="AlphaFoldDB" id="D8LMP7"/>
<dbReference type="GO" id="GO:0030866">
    <property type="term" value="P:cortical actin cytoskeleton organization"/>
    <property type="evidence" value="ECO:0007669"/>
    <property type="project" value="TreeGrafter"/>
</dbReference>
<dbReference type="OrthoDB" id="548214at2759"/>
<dbReference type="PANTHER" id="PTHR12093:SF10">
    <property type="entry name" value="MEMBRANE-ASSOCIATED PROTEIN HEM"/>
    <property type="match status" value="1"/>
</dbReference>
<feature type="region of interest" description="Disordered" evidence="2">
    <location>
        <begin position="566"/>
        <end position="585"/>
    </location>
</feature>
<protein>
    <submittedName>
        <fullName evidence="3">Component of SCAR regulatory complex</fullName>
    </submittedName>
</protein>
<proteinExistence type="inferred from homology"/>
<gene>
    <name evidence="3" type="ORF">Esi_0409_0013</name>
</gene>
<reference evidence="3 4" key="1">
    <citation type="journal article" date="2010" name="Nature">
        <title>The Ectocarpus genome and the independent evolution of multicellularity in brown algae.</title>
        <authorList>
            <person name="Cock J.M."/>
            <person name="Sterck L."/>
            <person name="Rouze P."/>
            <person name="Scornet D."/>
            <person name="Allen A.E."/>
            <person name="Amoutzias G."/>
            <person name="Anthouard V."/>
            <person name="Artiguenave F."/>
            <person name="Aury J.M."/>
            <person name="Badger J.H."/>
            <person name="Beszteri B."/>
            <person name="Billiau K."/>
            <person name="Bonnet E."/>
            <person name="Bothwell J.H."/>
            <person name="Bowler C."/>
            <person name="Boyen C."/>
            <person name="Brownlee C."/>
            <person name="Carrano C.J."/>
            <person name="Charrier B."/>
            <person name="Cho G.Y."/>
            <person name="Coelho S.M."/>
            <person name="Collen J."/>
            <person name="Corre E."/>
            <person name="Da Silva C."/>
            <person name="Delage L."/>
            <person name="Delaroque N."/>
            <person name="Dittami S.M."/>
            <person name="Doulbeau S."/>
            <person name="Elias M."/>
            <person name="Farnham G."/>
            <person name="Gachon C.M."/>
            <person name="Gschloessl B."/>
            <person name="Heesch S."/>
            <person name="Jabbari K."/>
            <person name="Jubin C."/>
            <person name="Kawai H."/>
            <person name="Kimura K."/>
            <person name="Kloareg B."/>
            <person name="Kupper F.C."/>
            <person name="Lang D."/>
            <person name="Le Bail A."/>
            <person name="Leblanc C."/>
            <person name="Lerouge P."/>
            <person name="Lohr M."/>
            <person name="Lopez P.J."/>
            <person name="Martens C."/>
            <person name="Maumus F."/>
            <person name="Michel G."/>
            <person name="Miranda-Saavedra D."/>
            <person name="Morales J."/>
            <person name="Moreau H."/>
            <person name="Motomura T."/>
            <person name="Nagasato C."/>
            <person name="Napoli C.A."/>
            <person name="Nelson D.R."/>
            <person name="Nyvall-Collen P."/>
            <person name="Peters A.F."/>
            <person name="Pommier C."/>
            <person name="Potin P."/>
            <person name="Poulain J."/>
            <person name="Quesneville H."/>
            <person name="Read B."/>
            <person name="Rensing S.A."/>
            <person name="Ritter A."/>
            <person name="Rousvoal S."/>
            <person name="Samanta M."/>
            <person name="Samson G."/>
            <person name="Schroeder D.C."/>
            <person name="Segurens B."/>
            <person name="Strittmatter M."/>
            <person name="Tonon T."/>
            <person name="Tregear J.W."/>
            <person name="Valentin K."/>
            <person name="von Dassow P."/>
            <person name="Yamagishi T."/>
            <person name="Van de Peer Y."/>
            <person name="Wincker P."/>
        </authorList>
    </citation>
    <scope>NUCLEOTIDE SEQUENCE [LARGE SCALE GENOMIC DNA]</scope>
    <source>
        <strain evidence="4">Ec32 / CCAP1310/4</strain>
    </source>
</reference>
<dbReference type="Pfam" id="PF09735">
    <property type="entry name" value="Nckap1"/>
    <property type="match status" value="1"/>
</dbReference>
<dbReference type="eggNOG" id="KOG1917">
    <property type="taxonomic scope" value="Eukaryota"/>
</dbReference>
<dbReference type="GO" id="GO:0016477">
    <property type="term" value="P:cell migration"/>
    <property type="evidence" value="ECO:0007669"/>
    <property type="project" value="TreeGrafter"/>
</dbReference>
<dbReference type="GO" id="GO:0030031">
    <property type="term" value="P:cell projection assembly"/>
    <property type="evidence" value="ECO:0007669"/>
    <property type="project" value="TreeGrafter"/>
</dbReference>
<dbReference type="EMBL" id="FN649760">
    <property type="protein sequence ID" value="CBN76223.1"/>
    <property type="molecule type" value="Genomic_DNA"/>
</dbReference>
<evidence type="ECO:0000256" key="1">
    <source>
        <dbReference type="ARBA" id="ARBA00037947"/>
    </source>
</evidence>
<dbReference type="Proteomes" id="UP000002630">
    <property type="component" value="Unassembled WGS sequence"/>
</dbReference>
<dbReference type="InterPro" id="IPR019137">
    <property type="entry name" value="Nck-associated_protein-1"/>
</dbReference>
<organism evidence="3 4">
    <name type="scientific">Ectocarpus siliculosus</name>
    <name type="common">Brown alga</name>
    <name type="synonym">Conferva siliculosa</name>
    <dbReference type="NCBI Taxonomy" id="2880"/>
    <lineage>
        <taxon>Eukaryota</taxon>
        <taxon>Sar</taxon>
        <taxon>Stramenopiles</taxon>
        <taxon>Ochrophyta</taxon>
        <taxon>PX clade</taxon>
        <taxon>Phaeophyceae</taxon>
        <taxon>Ectocarpales</taxon>
        <taxon>Ectocarpaceae</taxon>
        <taxon>Ectocarpus</taxon>
    </lineage>
</organism>
<accession>D8LMP7</accession>
<evidence type="ECO:0000313" key="3">
    <source>
        <dbReference type="EMBL" id="CBN76223.1"/>
    </source>
</evidence>
<dbReference type="STRING" id="2880.D8LMP7"/>
<dbReference type="PANTHER" id="PTHR12093">
    <property type="entry name" value="NCK-ASSOCIATED PROTEIN 1"/>
    <property type="match status" value="1"/>
</dbReference>
<sequence length="955" mass="104880">MNALSVLDEGDLMAFPCQLPVSQRSTTVMLHSELLRSGEYVVWVCLMGLVMPQTVLCQAELTDLWSLVCKSNVIIPVFRDVTLNLHSEVEKMVAWFPPKNSTLTLSLPPDVKLKKYMKGIGKEAAATCALKHRERRAYLREQVKALAALVGSEPGMLGPKLPMVLAACKLAKQEIVWYCQHSAQGSGKRQGKGLPEPILLDPVITVLIGELDVLVSSIVRYTSVIQRYYIEYLKGAHLTSLRRLVQAAIAHTNLPDKVSKEDLTRLSGLGGHLERLNPDATDDADLKEFRWDCYRLLGVLSEPGANLMHDMQISEMMRRMTRTMEHSEFVDGLESVLRHQCDVAESWWYFENVLKENANRCLYAEDSSSKFAASYIKVLGSAINNVHEDCPDEQLMIGTKCADLAEKMAEAIAARVEHLVRMLCNKAESLEVATLPHEAANRAYRQHAATMQAKKSGAVALAEPLPGRESEGWNNTTVPQGIVVFDRLIVPKEYVRERLHTFFRKHLYSITVFDGGVVERPTVTLRKLMTCSAVLQSALARTDIDSAAIIRQVLLDECTDWSRIHGHSRKGSHTKEGLGKSGGAAGGPKNVLDNISGWYLNLLKTISPGGRSSGIVYVPARQGFVSSSSAAATAASGGPPVDLFFDLQELRALCTLLGSGGARSVEKAVLDFVATRVREMQLTMTAKQTVLEEFRAAYSTSHWEDALKAVGNMDSFVEDSIAIGNALTLRRLLNEALGSVYEGTMPFLRKTVDLGCKAIDAGAGGRGMDAFKRLAGDFGLPFKYEDHSLLLALDGCIDTPVWSLLPYAFAASFSSELWRKCEYVSRLGVFKNNEHVIVTTILDLTKAFFGGGGVGDAGGDRGPTGGGEVAVKQALEDYVKTASFVLLRLKMRHHYGGDGSSGLTPGGGFKFFCMYAFLDKFVEQCPQVDRSVLEEFIPYALMHAGYLDMSRSALI</sequence>
<evidence type="ECO:0000313" key="4">
    <source>
        <dbReference type="Proteomes" id="UP000002630"/>
    </source>
</evidence>
<keyword evidence="4" id="KW-1185">Reference proteome</keyword>
<comment type="similarity">
    <text evidence="1">Belongs to the HEM-1/HEM-2 family.</text>
</comment>
<dbReference type="InParanoid" id="D8LMP7"/>